<evidence type="ECO:0000313" key="2">
    <source>
        <dbReference type="EMBL" id="GCC30579.1"/>
    </source>
</evidence>
<feature type="compositionally biased region" description="Polar residues" evidence="1">
    <location>
        <begin position="55"/>
        <end position="78"/>
    </location>
</feature>
<comment type="caution">
    <text evidence="2">The sequence shown here is derived from an EMBL/GenBank/DDBJ whole genome shotgun (WGS) entry which is preliminary data.</text>
</comment>
<reference evidence="2 3" key="1">
    <citation type="journal article" date="2018" name="Nat. Ecol. Evol.">
        <title>Shark genomes provide insights into elasmobranch evolution and the origin of vertebrates.</title>
        <authorList>
            <person name="Hara Y"/>
            <person name="Yamaguchi K"/>
            <person name="Onimaru K"/>
            <person name="Kadota M"/>
            <person name="Koyanagi M"/>
            <person name="Keeley SD"/>
            <person name="Tatsumi K"/>
            <person name="Tanaka K"/>
            <person name="Motone F"/>
            <person name="Kageyama Y"/>
            <person name="Nozu R"/>
            <person name="Adachi N"/>
            <person name="Nishimura O"/>
            <person name="Nakagawa R"/>
            <person name="Tanegashima C"/>
            <person name="Kiyatake I"/>
            <person name="Matsumoto R"/>
            <person name="Murakumo K"/>
            <person name="Nishida K"/>
            <person name="Terakita A"/>
            <person name="Kuratani S"/>
            <person name="Sato K"/>
            <person name="Hyodo S Kuraku.S."/>
        </authorList>
    </citation>
    <scope>NUCLEOTIDE SEQUENCE [LARGE SCALE GENOMIC DNA]</scope>
</reference>
<protein>
    <submittedName>
        <fullName evidence="2">Uncharacterized protein</fullName>
    </submittedName>
</protein>
<dbReference type="Proteomes" id="UP000287033">
    <property type="component" value="Unassembled WGS sequence"/>
</dbReference>
<dbReference type="EMBL" id="BEZZ01000311">
    <property type="protein sequence ID" value="GCC30579.1"/>
    <property type="molecule type" value="Genomic_DNA"/>
</dbReference>
<proteinExistence type="predicted"/>
<accession>A0A401SJH5</accession>
<keyword evidence="3" id="KW-1185">Reference proteome</keyword>
<dbReference type="AlphaFoldDB" id="A0A401SJH5"/>
<feature type="region of interest" description="Disordered" evidence="1">
    <location>
        <begin position="51"/>
        <end position="78"/>
    </location>
</feature>
<organism evidence="2 3">
    <name type="scientific">Chiloscyllium punctatum</name>
    <name type="common">Brownbanded bambooshark</name>
    <name type="synonym">Hemiscyllium punctatum</name>
    <dbReference type="NCBI Taxonomy" id="137246"/>
    <lineage>
        <taxon>Eukaryota</taxon>
        <taxon>Metazoa</taxon>
        <taxon>Chordata</taxon>
        <taxon>Craniata</taxon>
        <taxon>Vertebrata</taxon>
        <taxon>Chondrichthyes</taxon>
        <taxon>Elasmobranchii</taxon>
        <taxon>Galeomorphii</taxon>
        <taxon>Galeoidea</taxon>
        <taxon>Orectolobiformes</taxon>
        <taxon>Hemiscylliidae</taxon>
        <taxon>Chiloscyllium</taxon>
    </lineage>
</organism>
<gene>
    <name evidence="2" type="ORF">chiPu_0009030</name>
</gene>
<sequence>MDASTDLQRTQDENRDTALELLAIKSLDSNEDCSACDVFTFNQQTFKERIRNSPEDSNNQQICQMGQKRSPTPTTQAR</sequence>
<evidence type="ECO:0000313" key="3">
    <source>
        <dbReference type="Proteomes" id="UP000287033"/>
    </source>
</evidence>
<name>A0A401SJH5_CHIPU</name>
<evidence type="ECO:0000256" key="1">
    <source>
        <dbReference type="SAM" id="MobiDB-lite"/>
    </source>
</evidence>